<feature type="transmembrane region" description="Helical" evidence="8">
    <location>
        <begin position="6"/>
        <end position="24"/>
    </location>
</feature>
<dbReference type="GO" id="GO:0032153">
    <property type="term" value="C:cell division site"/>
    <property type="evidence" value="ECO:0007669"/>
    <property type="project" value="UniProtKB-UniRule"/>
</dbReference>
<reference evidence="12" key="1">
    <citation type="submission" date="2023-03" db="EMBL/GenBank/DDBJ databases">
        <title>Classification of Bisgaard taxon 6 and taxon 10 as Exercitatus varius gen. nov., spec. nov.</title>
        <authorList>
            <person name="Christensen H."/>
        </authorList>
    </citation>
    <scope>NUCLEOTIDE SEQUENCE</scope>
    <source>
        <strain evidence="12">86116</strain>
    </source>
</reference>
<evidence type="ECO:0000256" key="8">
    <source>
        <dbReference type="HAMAP-Rule" id="MF_00509"/>
    </source>
</evidence>
<dbReference type="InterPro" id="IPR036765">
    <property type="entry name" value="ZipA_FtsZ-bd_C_sf"/>
</dbReference>
<comment type="subcellular location">
    <subcellularLocation>
        <location evidence="8">Cell inner membrane</location>
        <topology evidence="8">Single-pass type I membrane protein</topology>
    </subcellularLocation>
    <text evidence="8">Localizes to the Z ring in an FtsZ-dependent manner.</text>
</comment>
<comment type="subunit">
    <text evidence="8">Interacts with FtsZ via their C-terminal domains.</text>
</comment>
<dbReference type="Gene3D" id="3.30.1400.10">
    <property type="entry name" value="ZipA, C-terminal FtsZ-binding domain"/>
    <property type="match status" value="1"/>
</dbReference>
<feature type="compositionally biased region" description="Low complexity" evidence="10">
    <location>
        <begin position="79"/>
        <end position="98"/>
    </location>
</feature>
<dbReference type="HAMAP" id="MF_00509">
    <property type="entry name" value="ZipA"/>
    <property type="match status" value="1"/>
</dbReference>
<feature type="region of interest" description="Disordered" evidence="10">
    <location>
        <begin position="38"/>
        <end position="111"/>
    </location>
</feature>
<proteinExistence type="inferred from homology"/>
<evidence type="ECO:0000256" key="7">
    <source>
        <dbReference type="ARBA" id="ARBA00023306"/>
    </source>
</evidence>
<evidence type="ECO:0000313" key="12">
    <source>
        <dbReference type="EMBL" id="MDG2950668.1"/>
    </source>
</evidence>
<evidence type="ECO:0000256" key="3">
    <source>
        <dbReference type="ARBA" id="ARBA00022618"/>
    </source>
</evidence>
<comment type="caution">
    <text evidence="12">The sequence shown here is derived from an EMBL/GenBank/DDBJ whole genome shotgun (WGS) entry which is preliminary data.</text>
</comment>
<evidence type="ECO:0000256" key="1">
    <source>
        <dbReference type="ARBA" id="ARBA00022475"/>
    </source>
</evidence>
<evidence type="ECO:0000259" key="11">
    <source>
        <dbReference type="SMART" id="SM00771"/>
    </source>
</evidence>
<accession>A0AAW6QES1</accession>
<dbReference type="EMBL" id="JARQTW010000014">
    <property type="protein sequence ID" value="MDG2950668.1"/>
    <property type="molecule type" value="Genomic_DNA"/>
</dbReference>
<name>A0AAW6QES1_9PAST</name>
<keyword evidence="2 8" id="KW-0997">Cell inner membrane</keyword>
<keyword evidence="4 8" id="KW-0812">Transmembrane</keyword>
<evidence type="ECO:0000256" key="4">
    <source>
        <dbReference type="ARBA" id="ARBA00022692"/>
    </source>
</evidence>
<dbReference type="NCBIfam" id="TIGR02205">
    <property type="entry name" value="septum_zipA"/>
    <property type="match status" value="1"/>
</dbReference>
<dbReference type="Pfam" id="PF04354">
    <property type="entry name" value="ZipA_C"/>
    <property type="match status" value="1"/>
</dbReference>
<protein>
    <recommendedName>
        <fullName evidence="8 9">Cell division protein ZipA</fullName>
    </recommendedName>
</protein>
<dbReference type="GO" id="GO:0043093">
    <property type="term" value="P:FtsZ-dependent cytokinesis"/>
    <property type="evidence" value="ECO:0007669"/>
    <property type="project" value="UniProtKB-UniRule"/>
</dbReference>
<dbReference type="Proteomes" id="UP001214976">
    <property type="component" value="Unassembled WGS sequence"/>
</dbReference>
<keyword evidence="3 8" id="KW-0132">Cell division</keyword>
<evidence type="ECO:0000256" key="6">
    <source>
        <dbReference type="ARBA" id="ARBA00023136"/>
    </source>
</evidence>
<keyword evidence="6 8" id="KW-0472">Membrane</keyword>
<evidence type="ECO:0000313" key="13">
    <source>
        <dbReference type="Proteomes" id="UP001214976"/>
    </source>
</evidence>
<comment type="similarity">
    <text evidence="8 9">Belongs to the ZipA family.</text>
</comment>
<dbReference type="InterPro" id="IPR011919">
    <property type="entry name" value="Cell_div_ZipA"/>
</dbReference>
<dbReference type="AlphaFoldDB" id="A0AAW6QES1"/>
<dbReference type="SUPFAM" id="SSF64383">
    <property type="entry name" value="Cell-division protein ZipA, C-terminal domain"/>
    <property type="match status" value="1"/>
</dbReference>
<evidence type="ECO:0000256" key="9">
    <source>
        <dbReference type="RuleBase" id="RU003612"/>
    </source>
</evidence>
<comment type="function">
    <text evidence="8 9">Essential cell division protein that stabilizes the FtsZ protofilaments by cross-linking them and that serves as a cytoplasmic membrane anchor for the Z ring. Also required for the recruitment to the septal ring of downstream cell division proteins.</text>
</comment>
<keyword evidence="5 8" id="KW-1133">Transmembrane helix</keyword>
<dbReference type="SMART" id="SM00771">
    <property type="entry name" value="ZipA_C"/>
    <property type="match status" value="1"/>
</dbReference>
<feature type="domain" description="ZipA C-terminal FtsZ-binding" evidence="11">
    <location>
        <begin position="216"/>
        <end position="346"/>
    </location>
</feature>
<sequence>MDLNTILIILGILALIGLVAHGIWSNRRERSQYFDNENAFHRNPQSSGRPSAQTSQPMTPNFAQPAKETEQIRQTYQEPQVRQTSSPSVQQPQTTAQAMPEDHAEPDITSVQSEQQTLNFDTAEKIKITLPNTDTTAGAARPVHYEYHAEPSSAVNRQAPQTAAQEAVYPEHAAVPDMQVSLQQPSAANPISQPTLQQPVSDGQTYQHSQPVAAEPTDFIMLYVVAPENRRFHGTSLAQALDNLGFIFGQGNIYHRHLDLTVASPVIFSVANINQPGTFNPHEMQDFATVGVALFMQLPVAGNPRANLKMMIQSAKNLAAQLGGFVLTEQQEEFDVMAEAAYLARV</sequence>
<keyword evidence="7 8" id="KW-0131">Cell cycle</keyword>
<dbReference type="PANTHER" id="PTHR38685">
    <property type="entry name" value="CELL DIVISION PROTEIN ZIPA"/>
    <property type="match status" value="1"/>
</dbReference>
<keyword evidence="1 8" id="KW-1003">Cell membrane</keyword>
<dbReference type="GO" id="GO:0000917">
    <property type="term" value="P:division septum assembly"/>
    <property type="evidence" value="ECO:0007669"/>
    <property type="project" value="TreeGrafter"/>
</dbReference>
<gene>
    <name evidence="8 12" type="primary">zipA</name>
    <name evidence="12" type="ORF">P7M15_09115</name>
</gene>
<evidence type="ECO:0000256" key="2">
    <source>
        <dbReference type="ARBA" id="ARBA00022519"/>
    </source>
</evidence>
<organism evidence="12 13">
    <name type="scientific">Exercitatus varius</name>
    <dbReference type="NCBI Taxonomy" id="67857"/>
    <lineage>
        <taxon>Bacteria</taxon>
        <taxon>Pseudomonadati</taxon>
        <taxon>Pseudomonadota</taxon>
        <taxon>Gammaproteobacteria</taxon>
        <taxon>Pasteurellales</taxon>
        <taxon>Pasteurellaceae</taxon>
        <taxon>Exercitatus</taxon>
    </lineage>
</organism>
<dbReference type="InterPro" id="IPR007449">
    <property type="entry name" value="ZipA_FtsZ-bd_C"/>
</dbReference>
<dbReference type="PANTHER" id="PTHR38685:SF1">
    <property type="entry name" value="CELL DIVISION PROTEIN ZIPA"/>
    <property type="match status" value="1"/>
</dbReference>
<evidence type="ECO:0000256" key="5">
    <source>
        <dbReference type="ARBA" id="ARBA00022989"/>
    </source>
</evidence>
<feature type="compositionally biased region" description="Polar residues" evidence="10">
    <location>
        <begin position="43"/>
        <end position="62"/>
    </location>
</feature>
<evidence type="ECO:0000256" key="10">
    <source>
        <dbReference type="SAM" id="MobiDB-lite"/>
    </source>
</evidence>
<dbReference type="GO" id="GO:0005886">
    <property type="term" value="C:plasma membrane"/>
    <property type="evidence" value="ECO:0007669"/>
    <property type="project" value="UniProtKB-SubCell"/>
</dbReference>
<dbReference type="RefSeq" id="WP_317477629.1">
    <property type="nucleotide sequence ID" value="NZ_JARQTW010000014.1"/>
</dbReference>